<feature type="region of interest" description="Disordered" evidence="1">
    <location>
        <begin position="707"/>
        <end position="738"/>
    </location>
</feature>
<dbReference type="Gene3D" id="1.25.40.10">
    <property type="entry name" value="Tetratricopeptide repeat domain"/>
    <property type="match status" value="1"/>
</dbReference>
<comment type="caution">
    <text evidence="2">The sequence shown here is derived from an EMBL/GenBank/DDBJ whole genome shotgun (WGS) entry which is preliminary data.</text>
</comment>
<dbReference type="RefSeq" id="WP_103719556.1">
    <property type="nucleotide sequence ID" value="NZ_PQFZ01000011.1"/>
</dbReference>
<evidence type="ECO:0000256" key="1">
    <source>
        <dbReference type="SAM" id="MobiDB-lite"/>
    </source>
</evidence>
<dbReference type="InterPro" id="IPR006597">
    <property type="entry name" value="Sel1-like"/>
</dbReference>
<proteinExistence type="predicted"/>
<dbReference type="Proteomes" id="UP000236919">
    <property type="component" value="Unassembled WGS sequence"/>
</dbReference>
<dbReference type="EMBL" id="PQFZ01000011">
    <property type="protein sequence ID" value="POR49588.1"/>
    <property type="molecule type" value="Genomic_DNA"/>
</dbReference>
<dbReference type="PANTHER" id="PTHR43628:SF1">
    <property type="entry name" value="CHITIN SYNTHASE REGULATORY FACTOR 2-RELATED"/>
    <property type="match status" value="1"/>
</dbReference>
<reference evidence="2 3" key="1">
    <citation type="submission" date="2018-01" db="EMBL/GenBank/DDBJ databases">
        <title>Genomic Encyclopedia of Type Strains, Phase III (KMG-III): the genomes of soil and plant-associated and newly described type strains.</title>
        <authorList>
            <person name="Whitman W."/>
        </authorList>
    </citation>
    <scope>NUCLEOTIDE SEQUENCE [LARGE SCALE GENOMIC DNA]</scope>
    <source>
        <strain evidence="2 3">1131</strain>
    </source>
</reference>
<dbReference type="InterPro" id="IPR011990">
    <property type="entry name" value="TPR-like_helical_dom_sf"/>
</dbReference>
<feature type="region of interest" description="Disordered" evidence="1">
    <location>
        <begin position="1116"/>
        <end position="1179"/>
    </location>
</feature>
<feature type="region of interest" description="Disordered" evidence="1">
    <location>
        <begin position="878"/>
        <end position="899"/>
    </location>
</feature>
<dbReference type="PANTHER" id="PTHR43628">
    <property type="entry name" value="ACTIVATOR OF C KINASE PROTEIN 1-RELATED"/>
    <property type="match status" value="1"/>
</dbReference>
<dbReference type="InterPro" id="IPR052945">
    <property type="entry name" value="Mitotic_Regulator"/>
</dbReference>
<dbReference type="AlphaFoldDB" id="A0A2S4M4F1"/>
<feature type="region of interest" description="Disordered" evidence="1">
    <location>
        <begin position="246"/>
        <end position="274"/>
    </location>
</feature>
<feature type="compositionally biased region" description="Basic and acidic residues" evidence="1">
    <location>
        <begin position="1116"/>
        <end position="1125"/>
    </location>
</feature>
<feature type="region of interest" description="Disordered" evidence="1">
    <location>
        <begin position="750"/>
        <end position="825"/>
    </location>
</feature>
<name>A0A2S4M4F1_9HYPH</name>
<evidence type="ECO:0000313" key="3">
    <source>
        <dbReference type="Proteomes" id="UP000236919"/>
    </source>
</evidence>
<dbReference type="OrthoDB" id="5295703at2"/>
<feature type="region of interest" description="Disordered" evidence="1">
    <location>
        <begin position="1"/>
        <end position="24"/>
    </location>
</feature>
<feature type="compositionally biased region" description="Low complexity" evidence="1">
    <location>
        <begin position="797"/>
        <end position="822"/>
    </location>
</feature>
<sequence length="1179" mass="124319">MATSLPWSVKGVDPRTRDAAKAAARRAGMTLGEWLDNKIREEAAEAEPEQAAPEQLDIAALSERLAKLSQGQMDTSPRAAASVAQQGTSELSRGEIDAVINQAAAVERLTRESSAKTAGALDSITRWIEKTESRITSSERAAAERQERATSVIADAIKTMGERLVEMERRAGEAQQAQAQAQPKAMPAPRLAFSRDGLAEAVNDIRTRQRALDVDGQAQPARHSVPESRIAALRQDLRELSNRIVPASPEAEAPLQRMRTTPDQRPAPASAPIQGNPIEAMLADLGARLDKLDKQERLDPIMKPLARIESDVSRLSQERSAESYQRFELEIAHLAAKVDALVARGGDRNVIAPVLRDIAELRDMVRAPAADPRMDALSRQISSLSTELAQLREAQPDGREIRGLSQAIEDVRDAILSDRAHDRQADPTQLTSLSRQIENLADKIETLPAMRPEVINAQAELLAARLSEMDASGRGVSHVLSDRIEALVIRLEDMAGRQPGQLESRIDALQESIETLAEQGPVAVTRQIEALAGRIESLAAASNLSQIISEGKGPQVARVDLRPIEDMLRGLAEKIDEAGRPGAETDAFDALEQQISGLAQRLDAAAATRSAETGIERTLQDLVVHLQTLRQDTTAAAERAARAAMADMGTKGGPASGIAEISNLLSGLRDTHVSSGRETQDAIGAVHQTLETVISRLASIEAELAAERQGPAPRPVMPPRHAEQAQSAARTPEPAASVSIAEGDRIVAERPRAGQPEASSPIAASLDLPLEPGSGRPRVSTATAPHDAQSVRQSLIAAARRSAKAATEAATTAPAATSEPTKGSGRLKEIMEKRRKPLLLGLAAIVLAMGTAHVVTGALQGGGGTAKPVSAEAVDIPAAPTTPVPATPTPAKDQTSALPPVPAPTISTAPSFVSPAQAAITIPETAPAAEPLATASAPPAQTAVLTVTGIDDLPTGLGSVGLRKAALAGDARAVYEVASRAADGPGPGRDPKLALRLFERAAVAGLAPAQFRLGNMFEKGIGTTRDASLARVWYTRAAERGNAKAMHNLAVLHAEGAAGKPDYATATEWFRKAAELGVRDSQYNLAILLGRGLGAPTDLGQSYLWFAIAAAQGDEDASRKRDEVAQRLSPGDLATAKAAAESWKPKALEAAANDVTPPSKGWDEAPSATTKKPAKPAHG</sequence>
<organism evidence="2 3">
    <name type="scientific">Bosea psychrotolerans</name>
    <dbReference type="NCBI Taxonomy" id="1871628"/>
    <lineage>
        <taxon>Bacteria</taxon>
        <taxon>Pseudomonadati</taxon>
        <taxon>Pseudomonadota</taxon>
        <taxon>Alphaproteobacteria</taxon>
        <taxon>Hyphomicrobiales</taxon>
        <taxon>Boseaceae</taxon>
        <taxon>Bosea</taxon>
    </lineage>
</organism>
<accession>A0A2S4M4F1</accession>
<protein>
    <submittedName>
        <fullName evidence="2">Localization factor PodJL</fullName>
    </submittedName>
</protein>
<dbReference type="SUPFAM" id="SSF81901">
    <property type="entry name" value="HCP-like"/>
    <property type="match status" value="1"/>
</dbReference>
<gene>
    <name evidence="2" type="ORF">CYD53_11181</name>
</gene>
<keyword evidence="3" id="KW-1185">Reference proteome</keyword>
<evidence type="ECO:0000313" key="2">
    <source>
        <dbReference type="EMBL" id="POR49588.1"/>
    </source>
</evidence>
<dbReference type="Pfam" id="PF08238">
    <property type="entry name" value="Sel1"/>
    <property type="match status" value="4"/>
</dbReference>
<dbReference type="SMART" id="SM00671">
    <property type="entry name" value="SEL1"/>
    <property type="match status" value="4"/>
</dbReference>